<feature type="transmembrane region" description="Helical" evidence="10">
    <location>
        <begin position="186"/>
        <end position="204"/>
    </location>
</feature>
<keyword evidence="10" id="KW-0813">Transport</keyword>
<evidence type="ECO:0000256" key="10">
    <source>
        <dbReference type="RuleBase" id="RU003404"/>
    </source>
</evidence>
<feature type="domain" description="NADH-Ubiquinone oxidoreductase (complex I) chain 5 N-terminal" evidence="13">
    <location>
        <begin position="31"/>
        <end position="73"/>
    </location>
</feature>
<dbReference type="InterPro" id="IPR003945">
    <property type="entry name" value="NU5C-like"/>
</dbReference>
<dbReference type="GO" id="GO:0015990">
    <property type="term" value="P:electron transport coupled proton transport"/>
    <property type="evidence" value="ECO:0007669"/>
    <property type="project" value="TreeGrafter"/>
</dbReference>
<sequence length="512" mass="57783">MPLFLFLLHLILFFSGCLLKKNLILEISFSSFPISFCLDWVSLVFSSFVLLISCLVLIYSEYYMMGDLFMKRFKLILLLFVASMIVLIFSGSMFTMMIGWDGLGIVSFALVIYYSDKEALISGLITIFTNRIGDALMLISIFLMIGNWKYSSFQGSMFFMVGAMTKSAQLPFSAWLPAAMSAPTPISALVHSSTLVTAGIFVMLRFNQLLLFSSKLLTIMSLGTMLGGGMIALFEKDMKKIIAMSTLSQLGLMFFMLSIGAWKICFFHMVCHAIFKSMMFLSAGSFILDGDQNANKKGKLMNLQSLPSTVLIFSSFSLSGIPFFSGFFSKDLALDLIFSENMNLLTYILFLLGCVLTIFYSLRLIFPSIWKTSVQSEIFGSISLLMSLPLLMIWSAISGKILSNLLLMEEFNLISFPLKSVGLFIILLGSFFFFNSKLNLLKLPTISLSYLSSHFLSNMTIFSESDSKYIEETSKIGFSFPFFHTSKMMKMEKETFLIWLFPFFAWIFMALL</sequence>
<feature type="signal peptide" evidence="11">
    <location>
        <begin position="1"/>
        <end position="19"/>
    </location>
</feature>
<dbReference type="InterPro" id="IPR001750">
    <property type="entry name" value="ND/Mrp_TM"/>
</dbReference>
<feature type="transmembrane region" description="Helical" evidence="10">
    <location>
        <begin position="43"/>
        <end position="63"/>
    </location>
</feature>
<dbReference type="Pfam" id="PF00361">
    <property type="entry name" value="Proton_antipo_M"/>
    <property type="match status" value="1"/>
</dbReference>
<protein>
    <recommendedName>
        <fullName evidence="4 10">NADH-ubiquinone oxidoreductase chain 5</fullName>
        <ecNumber evidence="3 10">7.1.1.2</ecNumber>
    </recommendedName>
</protein>
<evidence type="ECO:0000256" key="2">
    <source>
        <dbReference type="ARBA" id="ARBA00004141"/>
    </source>
</evidence>
<dbReference type="PRINTS" id="PR01434">
    <property type="entry name" value="NADHDHGNASE5"/>
</dbReference>
<keyword evidence="10" id="KW-0520">NAD</keyword>
<feature type="transmembrane region" description="Helical" evidence="10">
    <location>
        <begin position="254"/>
        <end position="275"/>
    </location>
</feature>
<feature type="chain" id="PRO_5004245963" description="NADH-ubiquinone oxidoreductase chain 5" evidence="11">
    <location>
        <begin position="20"/>
        <end position="512"/>
    </location>
</feature>
<evidence type="ECO:0000256" key="1">
    <source>
        <dbReference type="ARBA" id="ARBA00003257"/>
    </source>
</evidence>
<dbReference type="GO" id="GO:0008137">
    <property type="term" value="F:NADH dehydrogenase (ubiquinone) activity"/>
    <property type="evidence" value="ECO:0007669"/>
    <property type="project" value="UniProtKB-EC"/>
</dbReference>
<geneLocation type="mitochondrion" evidence="14"/>
<feature type="transmembrane region" description="Helical" evidence="10">
    <location>
        <begin position="216"/>
        <end position="234"/>
    </location>
</feature>
<keyword evidence="10" id="KW-0830">Ubiquinone</keyword>
<evidence type="ECO:0000259" key="13">
    <source>
        <dbReference type="Pfam" id="PF00662"/>
    </source>
</evidence>
<accession>Q4W8D4</accession>
<dbReference type="Pfam" id="PF00662">
    <property type="entry name" value="Proton_antipo_N"/>
    <property type="match status" value="1"/>
</dbReference>
<comment type="subcellular location">
    <subcellularLocation>
        <location evidence="2">Membrane</location>
        <topology evidence="2">Multi-pass membrane protein</topology>
    </subcellularLocation>
</comment>
<comment type="similarity">
    <text evidence="10">Belongs to the complex I subunit 5 family.</text>
</comment>
<dbReference type="EMBL" id="AB180098">
    <property type="protein sequence ID" value="BAD99505.1"/>
    <property type="molecule type" value="Genomic_DNA"/>
</dbReference>
<evidence type="ECO:0000256" key="6">
    <source>
        <dbReference type="ARBA" id="ARBA00022982"/>
    </source>
</evidence>
<comment type="function">
    <text evidence="1">Core subunit of the mitochondrial membrane respiratory chain NADH dehydrogenase (Complex I) that is believed to belong to the minimal assembly required for catalysis. Complex I functions in the transfer of electrons from NADH to the respiratory chain. The immediate electron acceptor for the enzyme is believed to be ubiquinone.</text>
</comment>
<dbReference type="GO" id="GO:0042773">
    <property type="term" value="P:ATP synthesis coupled electron transport"/>
    <property type="evidence" value="ECO:0007669"/>
    <property type="project" value="InterPro"/>
</dbReference>
<keyword evidence="7 10" id="KW-1133">Transmembrane helix</keyword>
<keyword evidence="11" id="KW-0732">Signal</keyword>
<evidence type="ECO:0000256" key="5">
    <source>
        <dbReference type="ARBA" id="ARBA00022692"/>
    </source>
</evidence>
<dbReference type="InterPro" id="IPR001516">
    <property type="entry name" value="Proton_antipo_N"/>
</dbReference>
<evidence type="ECO:0000256" key="8">
    <source>
        <dbReference type="ARBA" id="ARBA00023136"/>
    </source>
</evidence>
<evidence type="ECO:0000256" key="9">
    <source>
        <dbReference type="ARBA" id="ARBA00049551"/>
    </source>
</evidence>
<evidence type="ECO:0000313" key="14">
    <source>
        <dbReference type="EMBL" id="BAD99505.1"/>
    </source>
</evidence>
<feature type="transmembrane region" description="Helical" evidence="10">
    <location>
        <begin position="417"/>
        <end position="434"/>
    </location>
</feature>
<feature type="domain" description="NADH:quinone oxidoreductase/Mrp antiporter transmembrane" evidence="12">
    <location>
        <begin position="90"/>
        <end position="352"/>
    </location>
</feature>
<feature type="transmembrane region" description="Helical" evidence="10">
    <location>
        <begin position="378"/>
        <end position="397"/>
    </location>
</feature>
<organism evidence="14">
    <name type="scientific">Leptotrombidium pallidum</name>
    <dbReference type="NCBI Taxonomy" id="279272"/>
    <lineage>
        <taxon>Eukaryota</taxon>
        <taxon>Metazoa</taxon>
        <taxon>Ecdysozoa</taxon>
        <taxon>Arthropoda</taxon>
        <taxon>Chelicerata</taxon>
        <taxon>Arachnida</taxon>
        <taxon>Acari</taxon>
        <taxon>Acariformes</taxon>
        <taxon>Trombidiformes</taxon>
        <taxon>Prostigmata</taxon>
        <taxon>Anystina</taxon>
        <taxon>Parasitengona</taxon>
        <taxon>Trombiculoidea</taxon>
        <taxon>Trombiculidae</taxon>
        <taxon>Leptotrombidium</taxon>
    </lineage>
</organism>
<dbReference type="EC" id="7.1.1.2" evidence="3 10"/>
<comment type="function">
    <text evidence="10">Core subunit of the mitochondrial membrane respiratory chain NADH dehydrogenase (Complex I) which catalyzes electron transfer from NADH through the respiratory chain, using ubiquinone as an electron acceptor. Essential for the catalytic activity and assembly of complex I.</text>
</comment>
<proteinExistence type="inferred from homology"/>
<evidence type="ECO:0000256" key="7">
    <source>
        <dbReference type="ARBA" id="ARBA00022989"/>
    </source>
</evidence>
<dbReference type="GO" id="GO:0003954">
    <property type="term" value="F:NADH dehydrogenase activity"/>
    <property type="evidence" value="ECO:0007669"/>
    <property type="project" value="TreeGrafter"/>
</dbReference>
<dbReference type="PANTHER" id="PTHR42829:SF2">
    <property type="entry name" value="NADH-UBIQUINONE OXIDOREDUCTASE CHAIN 5"/>
    <property type="match status" value="1"/>
</dbReference>
<evidence type="ECO:0000259" key="12">
    <source>
        <dbReference type="Pfam" id="PF00361"/>
    </source>
</evidence>
<feature type="transmembrane region" description="Helical" evidence="10">
    <location>
        <begin position="75"/>
        <end position="100"/>
    </location>
</feature>
<evidence type="ECO:0000256" key="4">
    <source>
        <dbReference type="ARBA" id="ARBA00021096"/>
    </source>
</evidence>
<dbReference type="GO" id="GO:0016020">
    <property type="term" value="C:membrane"/>
    <property type="evidence" value="ECO:0007669"/>
    <property type="project" value="UniProtKB-SubCell"/>
</dbReference>
<feature type="transmembrane region" description="Helical" evidence="10">
    <location>
        <begin position="306"/>
        <end position="324"/>
    </location>
</feature>
<dbReference type="PANTHER" id="PTHR42829">
    <property type="entry name" value="NADH-UBIQUINONE OXIDOREDUCTASE CHAIN 5"/>
    <property type="match status" value="1"/>
</dbReference>
<name>Q4W8D4_9ACAR</name>
<evidence type="ECO:0000256" key="11">
    <source>
        <dbReference type="SAM" id="SignalP"/>
    </source>
</evidence>
<evidence type="ECO:0000256" key="3">
    <source>
        <dbReference type="ARBA" id="ARBA00012944"/>
    </source>
</evidence>
<feature type="transmembrane region" description="Helical" evidence="10">
    <location>
        <begin position="344"/>
        <end position="366"/>
    </location>
</feature>
<keyword evidence="5 10" id="KW-0812">Transmembrane</keyword>
<keyword evidence="8 10" id="KW-0472">Membrane</keyword>
<feature type="transmembrane region" description="Helical" evidence="10">
    <location>
        <begin position="495"/>
        <end position="511"/>
    </location>
</feature>
<dbReference type="AlphaFoldDB" id="Q4W8D4"/>
<keyword evidence="6" id="KW-0249">Electron transport</keyword>
<reference evidence="14" key="1">
    <citation type="journal article" date="2005" name="J. Mol. Evol.">
        <title>Novel mitochondrial gene content and gene arrangement indicate illegitimate inter-mtDNA recombination in the chigger mite, Leptotrombidium pallidum.</title>
        <authorList>
            <person name="Shao R."/>
            <person name="Mitani H."/>
            <person name="Barker S.C."/>
            <person name="Takahashi M."/>
            <person name="Fukunaga M."/>
        </authorList>
    </citation>
    <scope>NUCLEOTIDE SEQUENCE</scope>
</reference>
<keyword evidence="10 14" id="KW-0496">Mitochondrion</keyword>
<gene>
    <name evidence="14" type="primary">nad5</name>
</gene>
<comment type="catalytic activity">
    <reaction evidence="9 10">
        <text>a ubiquinone + NADH + 5 H(+)(in) = a ubiquinol + NAD(+) + 4 H(+)(out)</text>
        <dbReference type="Rhea" id="RHEA:29091"/>
        <dbReference type="Rhea" id="RHEA-COMP:9565"/>
        <dbReference type="Rhea" id="RHEA-COMP:9566"/>
        <dbReference type="ChEBI" id="CHEBI:15378"/>
        <dbReference type="ChEBI" id="CHEBI:16389"/>
        <dbReference type="ChEBI" id="CHEBI:17976"/>
        <dbReference type="ChEBI" id="CHEBI:57540"/>
        <dbReference type="ChEBI" id="CHEBI:57945"/>
        <dbReference type="EC" id="7.1.1.2"/>
    </reaction>
</comment>